<dbReference type="Gene3D" id="1.10.10.10">
    <property type="entry name" value="Winged helix-like DNA-binding domain superfamily/Winged helix DNA-binding domain"/>
    <property type="match status" value="1"/>
</dbReference>
<evidence type="ECO:0000256" key="3">
    <source>
        <dbReference type="ARBA" id="ARBA00023163"/>
    </source>
</evidence>
<dbReference type="RefSeq" id="WP_346337309.1">
    <property type="nucleotide sequence ID" value="NZ_JBBYXI010000003.1"/>
</dbReference>
<comment type="caution">
    <text evidence="5">The sequence shown here is derived from an EMBL/GenBank/DDBJ whole genome shotgun (WGS) entry which is preliminary data.</text>
</comment>
<gene>
    <name evidence="5" type="ORF">WJT86_09410</name>
</gene>
<keyword evidence="3" id="KW-0804">Transcription</keyword>
<dbReference type="Proteomes" id="UP001418637">
    <property type="component" value="Unassembled WGS sequence"/>
</dbReference>
<dbReference type="InterPro" id="IPR019885">
    <property type="entry name" value="Tscrpt_reg_HTH_AsnC-type_CS"/>
</dbReference>
<dbReference type="Pfam" id="PF01037">
    <property type="entry name" value="AsnC_trans_reg"/>
    <property type="match status" value="1"/>
</dbReference>
<dbReference type="EMBL" id="JBBYXI010000003">
    <property type="protein sequence ID" value="MEN3931274.1"/>
    <property type="molecule type" value="Genomic_DNA"/>
</dbReference>
<dbReference type="PROSITE" id="PS00519">
    <property type="entry name" value="HTH_ASNC_1"/>
    <property type="match status" value="1"/>
</dbReference>
<keyword evidence="1" id="KW-0805">Transcription regulation</keyword>
<feature type="domain" description="HTH asnC-type" evidence="4">
    <location>
        <begin position="5"/>
        <end position="66"/>
    </location>
</feature>
<dbReference type="PANTHER" id="PTHR30154">
    <property type="entry name" value="LEUCINE-RESPONSIVE REGULATORY PROTEIN"/>
    <property type="match status" value="1"/>
</dbReference>
<dbReference type="InterPro" id="IPR011991">
    <property type="entry name" value="ArsR-like_HTH"/>
</dbReference>
<dbReference type="SUPFAM" id="SSF46785">
    <property type="entry name" value="Winged helix' DNA-binding domain"/>
    <property type="match status" value="1"/>
</dbReference>
<evidence type="ECO:0000313" key="6">
    <source>
        <dbReference type="Proteomes" id="UP001418637"/>
    </source>
</evidence>
<dbReference type="PANTHER" id="PTHR30154:SF34">
    <property type="entry name" value="TRANSCRIPTIONAL REGULATOR AZLB"/>
    <property type="match status" value="1"/>
</dbReference>
<dbReference type="InterPro" id="IPR000485">
    <property type="entry name" value="AsnC-type_HTH_dom"/>
</dbReference>
<sequence length="160" mass="18041">MSERLDAIDWAILKELQADGSITNVELARRVGLSAPPCLRRVRALERSGIIKSYRAMLDPRALGFELVCFAMVQLKVQGKEDLSNFEEQISKWDMVRECWTLSGDIDFILKCVAKNLHSFQSLVSDLTSMPNVRNVRTALTIDAVKDEPLVPLDHIVAKE</sequence>
<organism evidence="5 6">
    <name type="scientific">Hohaiivirga grylli</name>
    <dbReference type="NCBI Taxonomy" id="3133970"/>
    <lineage>
        <taxon>Bacteria</taxon>
        <taxon>Pseudomonadati</taxon>
        <taxon>Pseudomonadota</taxon>
        <taxon>Alphaproteobacteria</taxon>
        <taxon>Hyphomicrobiales</taxon>
        <taxon>Methylobacteriaceae</taxon>
        <taxon>Hohaiivirga</taxon>
    </lineage>
</organism>
<dbReference type="InterPro" id="IPR036388">
    <property type="entry name" value="WH-like_DNA-bd_sf"/>
</dbReference>
<evidence type="ECO:0000313" key="5">
    <source>
        <dbReference type="EMBL" id="MEN3931274.1"/>
    </source>
</evidence>
<dbReference type="InterPro" id="IPR019888">
    <property type="entry name" value="Tscrpt_reg_AsnC-like"/>
</dbReference>
<dbReference type="PRINTS" id="PR00033">
    <property type="entry name" value="HTHASNC"/>
</dbReference>
<dbReference type="Pfam" id="PF13412">
    <property type="entry name" value="HTH_24"/>
    <property type="match status" value="1"/>
</dbReference>
<protein>
    <submittedName>
        <fullName evidence="5">Lrp/AsnC family transcriptional regulator</fullName>
    </submittedName>
</protein>
<evidence type="ECO:0000256" key="1">
    <source>
        <dbReference type="ARBA" id="ARBA00023015"/>
    </source>
</evidence>
<dbReference type="InterPro" id="IPR036390">
    <property type="entry name" value="WH_DNA-bd_sf"/>
</dbReference>
<dbReference type="Gene3D" id="3.30.70.920">
    <property type="match status" value="1"/>
</dbReference>
<evidence type="ECO:0000259" key="4">
    <source>
        <dbReference type="PROSITE" id="PS50956"/>
    </source>
</evidence>
<proteinExistence type="predicted"/>
<dbReference type="PROSITE" id="PS50956">
    <property type="entry name" value="HTH_ASNC_2"/>
    <property type="match status" value="1"/>
</dbReference>
<dbReference type="SUPFAM" id="SSF54909">
    <property type="entry name" value="Dimeric alpha+beta barrel"/>
    <property type="match status" value="1"/>
</dbReference>
<accession>A0ABV0BK35</accession>
<keyword evidence="6" id="KW-1185">Reference proteome</keyword>
<evidence type="ECO:0000256" key="2">
    <source>
        <dbReference type="ARBA" id="ARBA00023125"/>
    </source>
</evidence>
<reference evidence="5 6" key="1">
    <citation type="submission" date="2024-04" db="EMBL/GenBank/DDBJ databases">
        <title>A novel species isolated from cricket.</title>
        <authorList>
            <person name="Wang H.-C."/>
        </authorList>
    </citation>
    <scope>NUCLEOTIDE SEQUENCE [LARGE SCALE GENOMIC DNA]</scope>
    <source>
        <strain evidence="5 6">WL0021</strain>
    </source>
</reference>
<dbReference type="SMART" id="SM00344">
    <property type="entry name" value="HTH_ASNC"/>
    <property type="match status" value="1"/>
</dbReference>
<dbReference type="InterPro" id="IPR019887">
    <property type="entry name" value="Tscrpt_reg_AsnC/Lrp_C"/>
</dbReference>
<name>A0ABV0BK35_9HYPH</name>
<dbReference type="CDD" id="cd00090">
    <property type="entry name" value="HTH_ARSR"/>
    <property type="match status" value="1"/>
</dbReference>
<dbReference type="InterPro" id="IPR011008">
    <property type="entry name" value="Dimeric_a/b-barrel"/>
</dbReference>
<keyword evidence="2" id="KW-0238">DNA-binding</keyword>